<evidence type="ECO:0000259" key="2">
    <source>
        <dbReference type="Pfam" id="PF13966"/>
    </source>
</evidence>
<organism evidence="3">
    <name type="scientific">Sesamum radiatum</name>
    <name type="common">Black benniseed</name>
    <dbReference type="NCBI Taxonomy" id="300843"/>
    <lineage>
        <taxon>Eukaryota</taxon>
        <taxon>Viridiplantae</taxon>
        <taxon>Streptophyta</taxon>
        <taxon>Embryophyta</taxon>
        <taxon>Tracheophyta</taxon>
        <taxon>Spermatophyta</taxon>
        <taxon>Magnoliopsida</taxon>
        <taxon>eudicotyledons</taxon>
        <taxon>Gunneridae</taxon>
        <taxon>Pentapetalae</taxon>
        <taxon>asterids</taxon>
        <taxon>lamiids</taxon>
        <taxon>Lamiales</taxon>
        <taxon>Pedaliaceae</taxon>
        <taxon>Sesamum</taxon>
    </lineage>
</organism>
<keyword evidence="1" id="KW-0472">Membrane</keyword>
<dbReference type="InterPro" id="IPR026960">
    <property type="entry name" value="RVT-Znf"/>
</dbReference>
<proteinExistence type="predicted"/>
<comment type="caution">
    <text evidence="3">The sequence shown here is derived from an EMBL/GenBank/DDBJ whole genome shotgun (WGS) entry which is preliminary data.</text>
</comment>
<feature type="transmembrane region" description="Helical" evidence="1">
    <location>
        <begin position="50"/>
        <end position="72"/>
    </location>
</feature>
<reference evidence="3" key="1">
    <citation type="submission" date="2020-06" db="EMBL/GenBank/DDBJ databases">
        <authorList>
            <person name="Li T."/>
            <person name="Hu X."/>
            <person name="Zhang T."/>
            <person name="Song X."/>
            <person name="Zhang H."/>
            <person name="Dai N."/>
            <person name="Sheng W."/>
            <person name="Hou X."/>
            <person name="Wei L."/>
        </authorList>
    </citation>
    <scope>NUCLEOTIDE SEQUENCE</scope>
    <source>
        <strain evidence="3">G02</strain>
        <tissue evidence="3">Leaf</tissue>
    </source>
</reference>
<keyword evidence="1" id="KW-0812">Transmembrane</keyword>
<protein>
    <recommendedName>
        <fullName evidence="2">Reverse transcriptase zinc-binding domain-containing protein</fullName>
    </recommendedName>
</protein>
<feature type="domain" description="Reverse transcriptase zinc-binding" evidence="2">
    <location>
        <begin position="32"/>
        <end position="113"/>
    </location>
</feature>
<gene>
    <name evidence="3" type="ORF">Sradi_3139400</name>
</gene>
<name>A0AAW2RE65_SESRA</name>
<accession>A0AAW2RE65</accession>
<dbReference type="EMBL" id="JACGWJ010000013">
    <property type="protein sequence ID" value="KAL0378339.1"/>
    <property type="molecule type" value="Genomic_DNA"/>
</dbReference>
<keyword evidence="1" id="KW-1133">Transmembrane helix</keyword>
<reference evidence="3" key="2">
    <citation type="journal article" date="2024" name="Plant">
        <title>Genomic evolution and insights into agronomic trait innovations of Sesamum species.</title>
        <authorList>
            <person name="Miao H."/>
            <person name="Wang L."/>
            <person name="Qu L."/>
            <person name="Liu H."/>
            <person name="Sun Y."/>
            <person name="Le M."/>
            <person name="Wang Q."/>
            <person name="Wei S."/>
            <person name="Zheng Y."/>
            <person name="Lin W."/>
            <person name="Duan Y."/>
            <person name="Cao H."/>
            <person name="Xiong S."/>
            <person name="Wang X."/>
            <person name="Wei L."/>
            <person name="Li C."/>
            <person name="Ma Q."/>
            <person name="Ju M."/>
            <person name="Zhao R."/>
            <person name="Li G."/>
            <person name="Mu C."/>
            <person name="Tian Q."/>
            <person name="Mei H."/>
            <person name="Zhang T."/>
            <person name="Gao T."/>
            <person name="Zhang H."/>
        </authorList>
    </citation>
    <scope>NUCLEOTIDE SEQUENCE</scope>
    <source>
        <strain evidence="3">G02</strain>
    </source>
</reference>
<evidence type="ECO:0000313" key="3">
    <source>
        <dbReference type="EMBL" id="KAL0378339.1"/>
    </source>
</evidence>
<sequence>MITDVDHREIIERLPQLYTSDRIIWKSASGLFSNAEAFRLFQPPGPKVTWYPLFMGPFCVPWNCFVLWLAILGRLSTLDRPWWSETARACVLCPHGVDESHDHLFFDCTFSQQCLRILKTRGTISHPGLRLGQFDYMDQSSMERAASPQRNL</sequence>
<dbReference type="AlphaFoldDB" id="A0AAW2RE65"/>
<evidence type="ECO:0000256" key="1">
    <source>
        <dbReference type="SAM" id="Phobius"/>
    </source>
</evidence>
<dbReference type="Pfam" id="PF13966">
    <property type="entry name" value="zf-RVT"/>
    <property type="match status" value="1"/>
</dbReference>